<dbReference type="Pfam" id="PF13927">
    <property type="entry name" value="Ig_3"/>
    <property type="match status" value="3"/>
</dbReference>
<feature type="domain" description="F5/8 type C" evidence="7">
    <location>
        <begin position="467"/>
        <end position="565"/>
    </location>
</feature>
<name>A0A3M6T5F2_POCDA</name>
<feature type="domain" description="Ig-like" evidence="8">
    <location>
        <begin position="376"/>
        <end position="462"/>
    </location>
</feature>
<dbReference type="InterPro" id="IPR007110">
    <property type="entry name" value="Ig-like_dom"/>
</dbReference>
<dbReference type="SUPFAM" id="SSF49785">
    <property type="entry name" value="Galactose-binding domain-like"/>
    <property type="match status" value="2"/>
</dbReference>
<reference evidence="9 10" key="1">
    <citation type="journal article" date="2018" name="Sci. Rep.">
        <title>Comparative analysis of the Pocillopora damicornis genome highlights role of immune system in coral evolution.</title>
        <authorList>
            <person name="Cunning R."/>
            <person name="Bay R.A."/>
            <person name="Gillette P."/>
            <person name="Baker A.C."/>
            <person name="Traylor-Knowles N."/>
        </authorList>
    </citation>
    <scope>NUCLEOTIDE SEQUENCE [LARGE SCALE GENOMIC DNA]</scope>
    <source>
        <strain evidence="9">RSMAS</strain>
        <tissue evidence="9">Whole animal</tissue>
    </source>
</reference>
<dbReference type="SUPFAM" id="SSF48726">
    <property type="entry name" value="Immunoglobulin"/>
    <property type="match status" value="3"/>
</dbReference>
<dbReference type="PROSITE" id="PS50835">
    <property type="entry name" value="IG_LIKE"/>
    <property type="match status" value="3"/>
</dbReference>
<protein>
    <recommendedName>
        <fullName evidence="11">F5/8 type C domain-containing protein</fullName>
    </recommendedName>
</protein>
<keyword evidence="3" id="KW-1015">Disulfide bond</keyword>
<dbReference type="InterPro" id="IPR036179">
    <property type="entry name" value="Ig-like_dom_sf"/>
</dbReference>
<dbReference type="InterPro" id="IPR003599">
    <property type="entry name" value="Ig_sub"/>
</dbReference>
<dbReference type="AlphaFoldDB" id="A0A3M6T5F2"/>
<dbReference type="InterPro" id="IPR000421">
    <property type="entry name" value="FA58C"/>
</dbReference>
<dbReference type="PROSITE" id="PS50022">
    <property type="entry name" value="FA58C_3"/>
    <property type="match status" value="2"/>
</dbReference>
<dbReference type="STRING" id="46731.A0A3M6T5F2"/>
<evidence type="ECO:0008006" key="11">
    <source>
        <dbReference type="Google" id="ProtNLM"/>
    </source>
</evidence>
<dbReference type="PROSITE" id="PS01285">
    <property type="entry name" value="FA58C_1"/>
    <property type="match status" value="1"/>
</dbReference>
<keyword evidence="6" id="KW-1133">Transmembrane helix</keyword>
<dbReference type="Pfam" id="PF01391">
    <property type="entry name" value="Collagen"/>
    <property type="match status" value="1"/>
</dbReference>
<keyword evidence="6" id="KW-0472">Membrane</keyword>
<dbReference type="Gene3D" id="2.60.120.260">
    <property type="entry name" value="Galactose-binding domain-like"/>
    <property type="match status" value="2"/>
</dbReference>
<gene>
    <name evidence="9" type="ORF">pdam_00019223</name>
</gene>
<feature type="region of interest" description="Disordered" evidence="5">
    <location>
        <begin position="119"/>
        <end position="160"/>
    </location>
</feature>
<dbReference type="InterPro" id="IPR008160">
    <property type="entry name" value="Collagen"/>
</dbReference>
<comment type="caution">
    <text evidence="9">The sequence shown here is derived from an EMBL/GenBank/DDBJ whole genome shotgun (WGS) entry which is preliminary data.</text>
</comment>
<dbReference type="Pfam" id="PF00754">
    <property type="entry name" value="F5_F8_type_C"/>
    <property type="match status" value="2"/>
</dbReference>
<keyword evidence="4" id="KW-0393">Immunoglobulin domain</keyword>
<dbReference type="Proteomes" id="UP000275408">
    <property type="component" value="Unassembled WGS sequence"/>
</dbReference>
<evidence type="ECO:0000256" key="6">
    <source>
        <dbReference type="SAM" id="Phobius"/>
    </source>
</evidence>
<dbReference type="InterPro" id="IPR013783">
    <property type="entry name" value="Ig-like_fold"/>
</dbReference>
<dbReference type="InterPro" id="IPR008979">
    <property type="entry name" value="Galactose-bd-like_sf"/>
</dbReference>
<dbReference type="SMART" id="SM00408">
    <property type="entry name" value="IGc2"/>
    <property type="match status" value="3"/>
</dbReference>
<proteinExistence type="predicted"/>
<keyword evidence="2" id="KW-0677">Repeat</keyword>
<dbReference type="SMART" id="SM00409">
    <property type="entry name" value="IG"/>
    <property type="match status" value="3"/>
</dbReference>
<dbReference type="OrthoDB" id="26719at2759"/>
<feature type="domain" description="F5/8 type C" evidence="7">
    <location>
        <begin position="602"/>
        <end position="701"/>
    </location>
</feature>
<evidence type="ECO:0000313" key="10">
    <source>
        <dbReference type="Proteomes" id="UP000275408"/>
    </source>
</evidence>
<sequence>MSLKDRSFPVSPGTALSVFCLFLYSAGFIRIETKFNDYERRLRTVEEFMPQDKMEQARTDLHSAEQEVPPTSRQPKTLRLKRSISHPPPFNNSAKIREMMEDIISSTWKICSNKGNLNVCPRGRPGPPGRAGPKGDRGRKGRKGAQGIMGPPGRSGKQGIMGPTGIRGEKGIKGDIGPPGIPGIPGTKGEPGESISKPKVTISPPKLTVNETNTASFLCSVSGNPAAQIFWSKVNGSLPSNRTKVTSNGQMQIASVRMEEAGEYKCLARNILGEEEKTAILVVQNKPKISLSPGPTYFEKGKNITLPKCHVTSFPPAIITWSRVRGELAYSRTVMKDGQLSIISAQKRDSGFYECKASNDLGEDSALTHLSVLELPRFTSNPPAQLKVRQKQNISVSCQAAGDPRPKIMWVRASSELPVGRSQVSADGTLQIWNIKDEDSGIYICTATSAQLFKTSSLMRLTVRTVCKPIGVVDRNRTSDARMTASSSYNNDYRPSYGRLNESSGHGGWCPKTNSDRTDYLQVDMGEVRSVCGVATQGIRGSTIWTTSYKLQLSTNSITWNNYKETNIEKLTDIHLDSEFGHLSSLATAAENNVGDCQLLYNESAWTTSYKLHLSTDDTSWNTYKETNIEKMRMKLQLLSLEVMKEFEVFQGNLDSDSIVKLSLSTDVKARYVRFYPRITELCQESSWNITIVFSFASKGTQLPKGAAPVTH</sequence>
<keyword evidence="6" id="KW-0812">Transmembrane</keyword>
<evidence type="ECO:0000259" key="7">
    <source>
        <dbReference type="PROSITE" id="PS50022"/>
    </source>
</evidence>
<dbReference type="FunFam" id="2.60.40.10:FF:000032">
    <property type="entry name" value="palladin isoform X1"/>
    <property type="match status" value="1"/>
</dbReference>
<organism evidence="9 10">
    <name type="scientific">Pocillopora damicornis</name>
    <name type="common">Cauliflower coral</name>
    <name type="synonym">Millepora damicornis</name>
    <dbReference type="NCBI Taxonomy" id="46731"/>
    <lineage>
        <taxon>Eukaryota</taxon>
        <taxon>Metazoa</taxon>
        <taxon>Cnidaria</taxon>
        <taxon>Anthozoa</taxon>
        <taxon>Hexacorallia</taxon>
        <taxon>Scleractinia</taxon>
        <taxon>Astrocoeniina</taxon>
        <taxon>Pocilloporidae</taxon>
        <taxon>Pocillopora</taxon>
    </lineage>
</organism>
<dbReference type="PANTHER" id="PTHR12231:SF253">
    <property type="entry name" value="DPR-INTERACTING PROTEIN ETA, ISOFORM B-RELATED"/>
    <property type="match status" value="1"/>
</dbReference>
<feature type="domain" description="Ig-like" evidence="8">
    <location>
        <begin position="287"/>
        <end position="371"/>
    </location>
</feature>
<feature type="transmembrane region" description="Helical" evidence="6">
    <location>
        <begin position="12"/>
        <end position="31"/>
    </location>
</feature>
<dbReference type="Gene3D" id="2.60.40.10">
    <property type="entry name" value="Immunoglobulins"/>
    <property type="match status" value="3"/>
</dbReference>
<evidence type="ECO:0000256" key="5">
    <source>
        <dbReference type="SAM" id="MobiDB-lite"/>
    </source>
</evidence>
<accession>A0A3M6T5F2</accession>
<evidence type="ECO:0000313" key="9">
    <source>
        <dbReference type="EMBL" id="RMX36548.1"/>
    </source>
</evidence>
<evidence type="ECO:0000256" key="2">
    <source>
        <dbReference type="ARBA" id="ARBA00022737"/>
    </source>
</evidence>
<evidence type="ECO:0000256" key="4">
    <source>
        <dbReference type="ARBA" id="ARBA00023319"/>
    </source>
</evidence>
<evidence type="ECO:0000256" key="1">
    <source>
        <dbReference type="ARBA" id="ARBA00022729"/>
    </source>
</evidence>
<evidence type="ECO:0000256" key="3">
    <source>
        <dbReference type="ARBA" id="ARBA00023157"/>
    </source>
</evidence>
<dbReference type="InterPro" id="IPR003598">
    <property type="entry name" value="Ig_sub2"/>
</dbReference>
<evidence type="ECO:0000259" key="8">
    <source>
        <dbReference type="PROSITE" id="PS50835"/>
    </source>
</evidence>
<keyword evidence="10" id="KW-1185">Reference proteome</keyword>
<dbReference type="InterPro" id="IPR051170">
    <property type="entry name" value="Neural/epithelial_adhesion"/>
</dbReference>
<feature type="domain" description="Ig-like" evidence="8">
    <location>
        <begin position="198"/>
        <end position="284"/>
    </location>
</feature>
<keyword evidence="1" id="KW-0732">Signal</keyword>
<dbReference type="EMBL" id="RCHS01004296">
    <property type="protein sequence ID" value="RMX36548.1"/>
    <property type="molecule type" value="Genomic_DNA"/>
</dbReference>
<dbReference type="PANTHER" id="PTHR12231">
    <property type="entry name" value="CTX-RELATED TYPE I TRANSMEMBRANE PROTEIN"/>
    <property type="match status" value="1"/>
</dbReference>